<name>A0A0S2K9S5_9GAMM</name>
<organism evidence="1 2">
    <name type="scientific">Pseudohongiella spirulinae</name>
    <dbReference type="NCBI Taxonomy" id="1249552"/>
    <lineage>
        <taxon>Bacteria</taxon>
        <taxon>Pseudomonadati</taxon>
        <taxon>Pseudomonadota</taxon>
        <taxon>Gammaproteobacteria</taxon>
        <taxon>Pseudomonadales</taxon>
        <taxon>Pseudohongiellaceae</taxon>
        <taxon>Pseudohongiella</taxon>
    </lineage>
</organism>
<dbReference type="KEGG" id="pspi:PS2015_56"/>
<accession>A0A0S2K9S5</accession>
<dbReference type="AlphaFoldDB" id="A0A0S2K9S5"/>
<dbReference type="RefSeq" id="WP_082627866.1">
    <property type="nucleotide sequence ID" value="NZ_CP013189.1"/>
</dbReference>
<dbReference type="Gene3D" id="3.40.50.10320">
    <property type="entry name" value="LmbE-like"/>
    <property type="match status" value="1"/>
</dbReference>
<dbReference type="EMBL" id="CP013189">
    <property type="protein sequence ID" value="ALO44754.1"/>
    <property type="molecule type" value="Genomic_DNA"/>
</dbReference>
<dbReference type="OrthoDB" id="9790023at2"/>
<reference evidence="1 2" key="1">
    <citation type="submission" date="2015-11" db="EMBL/GenBank/DDBJ databases">
        <authorList>
            <person name="Zhang Y."/>
            <person name="Guo Z."/>
        </authorList>
    </citation>
    <scope>NUCLEOTIDE SEQUENCE [LARGE SCALE GENOMIC DNA]</scope>
    <source>
        <strain evidence="1 2">KCTC 32221</strain>
    </source>
</reference>
<sequence>MSQSPEIAEKILVTTYNLAMNPEGSLVPYESCQLPSGPWVVFAPHADDETFGMGGALRLASDNGIQIHVVVLTDGALGGSAGADAESLVAERQREVRAACAVLGVSSVETWPNADRGLALDDQLIGQIETVISRYKARTVFFPSVLELHPDHRATAVLVWAALQRIYQQAWHGDLPQPWSYEISVQSPVNRLLDITNVLQQKCQAMDVYASQNSQNNYPELILALNKARTFSLPAHVSHAEGFYYYPVEALARDLPAAARTALERYFEGMETKPGQRAS</sequence>
<dbReference type="Proteomes" id="UP000065641">
    <property type="component" value="Chromosome"/>
</dbReference>
<dbReference type="InterPro" id="IPR003737">
    <property type="entry name" value="GlcNAc_PI_deacetylase-related"/>
</dbReference>
<dbReference type="STRING" id="1249552.PS2015_56"/>
<dbReference type="InterPro" id="IPR024078">
    <property type="entry name" value="LmbE-like_dom_sf"/>
</dbReference>
<evidence type="ECO:0000313" key="2">
    <source>
        <dbReference type="Proteomes" id="UP000065641"/>
    </source>
</evidence>
<evidence type="ECO:0008006" key="3">
    <source>
        <dbReference type="Google" id="ProtNLM"/>
    </source>
</evidence>
<evidence type="ECO:0000313" key="1">
    <source>
        <dbReference type="EMBL" id="ALO44754.1"/>
    </source>
</evidence>
<protein>
    <recommendedName>
        <fullName evidence="3">PIG-L family deacetylase</fullName>
    </recommendedName>
</protein>
<keyword evidence="2" id="KW-1185">Reference proteome</keyword>
<dbReference type="Pfam" id="PF02585">
    <property type="entry name" value="PIG-L"/>
    <property type="match status" value="1"/>
</dbReference>
<gene>
    <name evidence="1" type="ORF">PS2015_56</name>
</gene>
<dbReference type="SUPFAM" id="SSF102588">
    <property type="entry name" value="LmbE-like"/>
    <property type="match status" value="1"/>
</dbReference>
<dbReference type="PANTHER" id="PTHR12993:SF29">
    <property type="entry name" value="BLR3841 PROTEIN"/>
    <property type="match status" value="1"/>
</dbReference>
<dbReference type="PANTHER" id="PTHR12993">
    <property type="entry name" value="N-ACETYLGLUCOSAMINYL-PHOSPHATIDYLINOSITOL DE-N-ACETYLASE-RELATED"/>
    <property type="match status" value="1"/>
</dbReference>
<proteinExistence type="predicted"/>
<dbReference type="GO" id="GO:0016811">
    <property type="term" value="F:hydrolase activity, acting on carbon-nitrogen (but not peptide) bonds, in linear amides"/>
    <property type="evidence" value="ECO:0007669"/>
    <property type="project" value="TreeGrafter"/>
</dbReference>